<evidence type="ECO:0000313" key="1">
    <source>
        <dbReference type="EMBL" id="MBK6088954.1"/>
    </source>
</evidence>
<sequence>MEILRRIATVNIYGDEDDSSIETEDDRLLLNPDYSHYRFGKFIEGEEYALFLKQLVENEFHTMLSDFENDVNPFDEEAKKYKLPRHEESIKKRCRKLEERIEDIKEGEKTGNHRKEE</sequence>
<proteinExistence type="predicted"/>
<comment type="caution">
    <text evidence="1">The sequence shown here is derived from an EMBL/GenBank/DDBJ whole genome shotgun (WGS) entry which is preliminary data.</text>
</comment>
<dbReference type="AlphaFoldDB" id="A0A934WS70"/>
<protein>
    <submittedName>
        <fullName evidence="1">Uncharacterized protein</fullName>
    </submittedName>
</protein>
<name>A0A934WS70_9FIRM</name>
<evidence type="ECO:0000313" key="2">
    <source>
        <dbReference type="Proteomes" id="UP000633365"/>
    </source>
</evidence>
<gene>
    <name evidence="1" type="ORF">JKK62_09915</name>
</gene>
<dbReference type="EMBL" id="JAEQMG010000101">
    <property type="protein sequence ID" value="MBK6088954.1"/>
    <property type="molecule type" value="Genomic_DNA"/>
</dbReference>
<dbReference type="Proteomes" id="UP000633365">
    <property type="component" value="Unassembled WGS sequence"/>
</dbReference>
<accession>A0A934WS70</accession>
<organism evidence="1 2">
    <name type="scientific">Ruminococcus difficilis</name>
    <dbReference type="NCBI Taxonomy" id="2763069"/>
    <lineage>
        <taxon>Bacteria</taxon>
        <taxon>Bacillati</taxon>
        <taxon>Bacillota</taxon>
        <taxon>Clostridia</taxon>
        <taxon>Eubacteriales</taxon>
        <taxon>Oscillospiraceae</taxon>
        <taxon>Ruminococcus</taxon>
    </lineage>
</organism>
<reference evidence="1" key="1">
    <citation type="submission" date="2021-01" db="EMBL/GenBank/DDBJ databases">
        <title>Genome public.</title>
        <authorList>
            <person name="Liu C."/>
            <person name="Sun Q."/>
        </authorList>
    </citation>
    <scope>NUCLEOTIDE SEQUENCE</scope>
    <source>
        <strain evidence="1">M6</strain>
    </source>
</reference>
<keyword evidence="2" id="KW-1185">Reference proteome</keyword>